<accession>A0AAN9RS10</accession>
<dbReference type="PANTHER" id="PTHR18966">
    <property type="entry name" value="IONOTROPIC GLUTAMATE RECEPTOR"/>
    <property type="match status" value="1"/>
</dbReference>
<name>A0AAN9RS10_PSOTE</name>
<sequence>MSTAILKLSENGDLQRIHDKWLTRSACSSEGAKQNIDRLELESFWGLFLLIGIACFIALLCYFIKMAYGFRRHSNGNPGGSSNNARLRSFFTFVNEREEEDKNMSKRKRSEKGSSGRVAHEDGLDGSSVSVH</sequence>
<keyword evidence="2" id="KW-0812">Transmembrane</keyword>
<evidence type="ECO:0000256" key="2">
    <source>
        <dbReference type="SAM" id="Phobius"/>
    </source>
</evidence>
<keyword evidence="2" id="KW-1133">Transmembrane helix</keyword>
<feature type="region of interest" description="Disordered" evidence="1">
    <location>
        <begin position="97"/>
        <end position="132"/>
    </location>
</feature>
<evidence type="ECO:0000313" key="3">
    <source>
        <dbReference type="EMBL" id="KAK7379683.1"/>
    </source>
</evidence>
<gene>
    <name evidence="3" type="ORF">VNO78_34372</name>
</gene>
<proteinExistence type="predicted"/>
<feature type="transmembrane region" description="Helical" evidence="2">
    <location>
        <begin position="44"/>
        <end position="64"/>
    </location>
</feature>
<dbReference type="InterPro" id="IPR015683">
    <property type="entry name" value="Ionotropic_Glu_rcpt"/>
</dbReference>
<feature type="compositionally biased region" description="Basic and acidic residues" evidence="1">
    <location>
        <begin position="111"/>
        <end position="123"/>
    </location>
</feature>
<evidence type="ECO:0000313" key="4">
    <source>
        <dbReference type="Proteomes" id="UP001386955"/>
    </source>
</evidence>
<dbReference type="EMBL" id="JAYMYS010000017">
    <property type="protein sequence ID" value="KAK7379683.1"/>
    <property type="molecule type" value="Genomic_DNA"/>
</dbReference>
<dbReference type="AlphaFoldDB" id="A0AAN9RS10"/>
<protein>
    <submittedName>
        <fullName evidence="3">Uncharacterized protein</fullName>
    </submittedName>
</protein>
<organism evidence="3 4">
    <name type="scientific">Psophocarpus tetragonolobus</name>
    <name type="common">Winged bean</name>
    <name type="synonym">Dolichos tetragonolobus</name>
    <dbReference type="NCBI Taxonomy" id="3891"/>
    <lineage>
        <taxon>Eukaryota</taxon>
        <taxon>Viridiplantae</taxon>
        <taxon>Streptophyta</taxon>
        <taxon>Embryophyta</taxon>
        <taxon>Tracheophyta</taxon>
        <taxon>Spermatophyta</taxon>
        <taxon>Magnoliopsida</taxon>
        <taxon>eudicotyledons</taxon>
        <taxon>Gunneridae</taxon>
        <taxon>Pentapetalae</taxon>
        <taxon>rosids</taxon>
        <taxon>fabids</taxon>
        <taxon>Fabales</taxon>
        <taxon>Fabaceae</taxon>
        <taxon>Papilionoideae</taxon>
        <taxon>50 kb inversion clade</taxon>
        <taxon>NPAAA clade</taxon>
        <taxon>indigoferoid/millettioid clade</taxon>
        <taxon>Phaseoleae</taxon>
        <taxon>Psophocarpus</taxon>
    </lineage>
</organism>
<dbReference type="Proteomes" id="UP001386955">
    <property type="component" value="Unassembled WGS sequence"/>
</dbReference>
<keyword evidence="4" id="KW-1185">Reference proteome</keyword>
<comment type="caution">
    <text evidence="3">The sequence shown here is derived from an EMBL/GenBank/DDBJ whole genome shotgun (WGS) entry which is preliminary data.</text>
</comment>
<reference evidence="3 4" key="1">
    <citation type="submission" date="2024-01" db="EMBL/GenBank/DDBJ databases">
        <title>The genomes of 5 underutilized Papilionoideae crops provide insights into root nodulation and disease resistanc.</title>
        <authorList>
            <person name="Jiang F."/>
        </authorList>
    </citation>
    <scope>NUCLEOTIDE SEQUENCE [LARGE SCALE GENOMIC DNA]</scope>
    <source>
        <strain evidence="3">DUOXIRENSHENG_FW03</strain>
        <tissue evidence="3">Leaves</tissue>
    </source>
</reference>
<keyword evidence="2" id="KW-0472">Membrane</keyword>
<evidence type="ECO:0000256" key="1">
    <source>
        <dbReference type="SAM" id="MobiDB-lite"/>
    </source>
</evidence>